<dbReference type="Proteomes" id="UP001631969">
    <property type="component" value="Unassembled WGS sequence"/>
</dbReference>
<organism evidence="1 2">
    <name type="scientific">Paenibacillus mesotrionivorans</name>
    <dbReference type="NCBI Taxonomy" id="3160968"/>
    <lineage>
        <taxon>Bacteria</taxon>
        <taxon>Bacillati</taxon>
        <taxon>Bacillota</taxon>
        <taxon>Bacilli</taxon>
        <taxon>Bacillales</taxon>
        <taxon>Paenibacillaceae</taxon>
        <taxon>Paenibacillus</taxon>
    </lineage>
</organism>
<evidence type="ECO:0000313" key="1">
    <source>
        <dbReference type="EMBL" id="MFM9330572.1"/>
    </source>
</evidence>
<accession>A0ACC7P5F6</accession>
<dbReference type="EMBL" id="JBJURJ010000013">
    <property type="protein sequence ID" value="MFM9330572.1"/>
    <property type="molecule type" value="Genomic_DNA"/>
</dbReference>
<protein>
    <submittedName>
        <fullName evidence="1">Uncharacterized protein</fullName>
    </submittedName>
</protein>
<proteinExistence type="predicted"/>
<reference evidence="1" key="1">
    <citation type="submission" date="2024-12" db="EMBL/GenBank/DDBJ databases">
        <authorList>
            <person name="Wu N."/>
        </authorList>
    </citation>
    <scope>NUCLEOTIDE SEQUENCE</scope>
    <source>
        <strain evidence="1">P15</strain>
    </source>
</reference>
<evidence type="ECO:0000313" key="2">
    <source>
        <dbReference type="Proteomes" id="UP001631969"/>
    </source>
</evidence>
<keyword evidence="2" id="KW-1185">Reference proteome</keyword>
<sequence>MRNWARKVFSLAELRYSPVLLLSIVVCVVAYTIDEQIDPQDQLWLAVTYYISFSLAALWCGINYIGHIRVNNLYRKHGDIGAYVEQLVMDAEDKTELRNFLEDFAADLEEQGRSGEEAAKEVISQFQVREFLAMSKHTVPFETHGHHYLLGYGILLLGVCAMATSVEMLLAQPPLVWLIISSVSGVYGVSLFGVYVLYKLLDLFIYKKLKNYFS</sequence>
<gene>
    <name evidence="1" type="ORF">ACI1P1_19920</name>
</gene>
<name>A0ACC7P5F6_9BACL</name>
<comment type="caution">
    <text evidence="1">The sequence shown here is derived from an EMBL/GenBank/DDBJ whole genome shotgun (WGS) entry which is preliminary data.</text>
</comment>